<gene>
    <name evidence="9" type="ordered locus">Rfer_2785</name>
</gene>
<dbReference type="PANTHER" id="PTHR30504">
    <property type="entry name" value="GLUCANS BIOSYNTHESIS PROTEIN"/>
    <property type="match status" value="1"/>
</dbReference>
<dbReference type="OrthoDB" id="335750at2"/>
<dbReference type="PIRSF" id="PIRSF006281">
    <property type="entry name" value="MdoG"/>
    <property type="match status" value="1"/>
</dbReference>
<dbReference type="GO" id="GO:0030246">
    <property type="term" value="F:carbohydrate binding"/>
    <property type="evidence" value="ECO:0007669"/>
    <property type="project" value="InterPro"/>
</dbReference>
<evidence type="ECO:0000259" key="8">
    <source>
        <dbReference type="Pfam" id="PF04349"/>
    </source>
</evidence>
<feature type="signal peptide" evidence="7">
    <location>
        <begin position="1"/>
        <end position="38"/>
    </location>
</feature>
<evidence type="ECO:0000256" key="5">
    <source>
        <dbReference type="ARBA" id="ARBA00022729"/>
    </source>
</evidence>
<dbReference type="GO" id="GO:0030288">
    <property type="term" value="C:outer membrane-bounded periplasmic space"/>
    <property type="evidence" value="ECO:0007669"/>
    <property type="project" value="TreeGrafter"/>
</dbReference>
<dbReference type="Gene3D" id="2.70.98.10">
    <property type="match status" value="1"/>
</dbReference>
<evidence type="ECO:0000256" key="7">
    <source>
        <dbReference type="SAM" id="SignalP"/>
    </source>
</evidence>
<dbReference type="InterPro" id="IPR007444">
    <property type="entry name" value="Glucan_biosyn_MdoG_C"/>
</dbReference>
<evidence type="ECO:0000256" key="2">
    <source>
        <dbReference type="ARBA" id="ARBA00005001"/>
    </source>
</evidence>
<organism evidence="9 10">
    <name type="scientific">Albidiferax ferrireducens (strain ATCC BAA-621 / DSM 15236 / T118)</name>
    <name type="common">Rhodoferax ferrireducens</name>
    <dbReference type="NCBI Taxonomy" id="338969"/>
    <lineage>
        <taxon>Bacteria</taxon>
        <taxon>Pseudomonadati</taxon>
        <taxon>Pseudomonadota</taxon>
        <taxon>Betaproteobacteria</taxon>
        <taxon>Burkholderiales</taxon>
        <taxon>Comamonadaceae</taxon>
        <taxon>Rhodoferax</taxon>
    </lineage>
</organism>
<evidence type="ECO:0000256" key="6">
    <source>
        <dbReference type="ARBA" id="ARBA00022764"/>
    </source>
</evidence>
<reference evidence="10" key="1">
    <citation type="submission" date="2006-02" db="EMBL/GenBank/DDBJ databases">
        <title>Complete sequence of chromosome of Rhodoferax ferrireducens DSM 15236.</title>
        <authorList>
            <person name="Copeland A."/>
            <person name="Lucas S."/>
            <person name="Lapidus A."/>
            <person name="Barry K."/>
            <person name="Detter J.C."/>
            <person name="Glavina del Rio T."/>
            <person name="Hammon N."/>
            <person name="Israni S."/>
            <person name="Pitluck S."/>
            <person name="Brettin T."/>
            <person name="Bruce D."/>
            <person name="Han C."/>
            <person name="Tapia R."/>
            <person name="Gilna P."/>
            <person name="Kiss H."/>
            <person name="Schmutz J."/>
            <person name="Larimer F."/>
            <person name="Land M."/>
            <person name="Kyrpides N."/>
            <person name="Ivanova N."/>
            <person name="Richardson P."/>
        </authorList>
    </citation>
    <scope>NUCLEOTIDE SEQUENCE [LARGE SCALE GENOMIC DNA]</scope>
    <source>
        <strain evidence="10">ATCC BAA-621 / DSM 15236 / T118</strain>
    </source>
</reference>
<dbReference type="EMBL" id="CP000267">
    <property type="protein sequence ID" value="ABD70497.1"/>
    <property type="molecule type" value="Genomic_DNA"/>
</dbReference>
<comment type="subcellular location">
    <subcellularLocation>
        <location evidence="1">Periplasm</location>
    </subcellularLocation>
</comment>
<comment type="similarity">
    <text evidence="3">Belongs to the OpgD/OpgG family.</text>
</comment>
<dbReference type="Gene3D" id="2.60.40.10">
    <property type="entry name" value="Immunoglobulins"/>
    <property type="match status" value="1"/>
</dbReference>
<feature type="chain" id="PRO_5004200048" description="Glucans biosynthesis protein G" evidence="7">
    <location>
        <begin position="39"/>
        <end position="522"/>
    </location>
</feature>
<dbReference type="Pfam" id="PF04349">
    <property type="entry name" value="MdoG"/>
    <property type="match status" value="1"/>
</dbReference>
<keyword evidence="6" id="KW-0574">Periplasm</keyword>
<dbReference type="STRING" id="338969.Rfer_2785"/>
<evidence type="ECO:0000256" key="3">
    <source>
        <dbReference type="ARBA" id="ARBA00009284"/>
    </source>
</evidence>
<keyword evidence="5 7" id="KW-0732">Signal</keyword>
<accession>Q21UQ6</accession>
<keyword evidence="10" id="KW-1185">Reference proteome</keyword>
<evidence type="ECO:0000256" key="1">
    <source>
        <dbReference type="ARBA" id="ARBA00004418"/>
    </source>
</evidence>
<dbReference type="UniPathway" id="UPA00637"/>
<sequence length="522" mass="57734">MQTICLPYFHRRGHTFAARFVALIAASLLALVAGQAQAWTLEDVAGLARKQAQAPFKPASHAIPAELANLDYDGYRDIRFNADSTLWRADKLPFEANFLHVGKSGDSVRVHEITPQGIKPIPYNPVDFNFGKNKLSPQTWGNLGLGGLRAFNNLNSATYKDELVVFSGASYFRALGSGQRYGLSARGLAVDTAGSAKEEFPRFTEFWLEKPTGDAKKLVVYALMDSPRMTGSYRFDITPGEQTVTEVHARIFMRPTDTPVATLGLAPLTSMFLFGENQPRPNDFRPEVHDSDGLMIATGEGEWLWRPLQNPAAPVTTSFSMKSLKGFGLMQRDRAFNSYEDTEARYELRPSAWVTPLGDWGAGRVELLQFATPDETHDNVAAYWVPAKMPAPGQSMDFAYTIHWQGKNQQLPPNGWVTQSRRGTGYTKLAAEALGQQIQFVIDFAGPALDALPEDAPVKAIATANANGRVVESLAYKNPATGAWRMTLRVQRLNPAQPVELRAFLQHNNQTLSETWTNLITP</sequence>
<dbReference type="RefSeq" id="WP_011465063.1">
    <property type="nucleotide sequence ID" value="NC_007908.1"/>
</dbReference>
<name>Q21UQ6_ALBFT</name>
<dbReference type="KEGG" id="rfr:Rfer_2785"/>
<dbReference type="InterPro" id="IPR014438">
    <property type="entry name" value="Glucan_biosyn_MdoG/MdoD"/>
</dbReference>
<dbReference type="SUPFAM" id="SSF81296">
    <property type="entry name" value="E set domains"/>
    <property type="match status" value="1"/>
</dbReference>
<evidence type="ECO:0000313" key="9">
    <source>
        <dbReference type="EMBL" id="ABD70497.1"/>
    </source>
</evidence>
<dbReference type="HOGENOM" id="CLU_023403_2_0_4"/>
<dbReference type="InterPro" id="IPR014756">
    <property type="entry name" value="Ig_E-set"/>
</dbReference>
<dbReference type="eggNOG" id="COG3131">
    <property type="taxonomic scope" value="Bacteria"/>
</dbReference>
<dbReference type="FunFam" id="2.70.98.10:FF:000001">
    <property type="entry name" value="Glucans biosynthesis protein G"/>
    <property type="match status" value="1"/>
</dbReference>
<evidence type="ECO:0000313" key="10">
    <source>
        <dbReference type="Proteomes" id="UP000008332"/>
    </source>
</evidence>
<dbReference type="GO" id="GO:0051274">
    <property type="term" value="P:beta-glucan biosynthetic process"/>
    <property type="evidence" value="ECO:0007669"/>
    <property type="project" value="TreeGrafter"/>
</dbReference>
<dbReference type="InterPro" id="IPR011013">
    <property type="entry name" value="Gal_mutarotase_sf_dom"/>
</dbReference>
<proteinExistence type="inferred from homology"/>
<protein>
    <recommendedName>
        <fullName evidence="4">Glucans biosynthesis protein G</fullName>
    </recommendedName>
</protein>
<comment type="pathway">
    <text evidence="2">Glycan metabolism; osmoregulated periplasmic glucan (OPG) biosynthesis.</text>
</comment>
<dbReference type="GO" id="GO:0003824">
    <property type="term" value="F:catalytic activity"/>
    <property type="evidence" value="ECO:0007669"/>
    <property type="project" value="InterPro"/>
</dbReference>
<dbReference type="PANTHER" id="PTHR30504:SF4">
    <property type="entry name" value="GLUCANS BIOSYNTHESIS PROTEIN G"/>
    <property type="match status" value="1"/>
</dbReference>
<dbReference type="Proteomes" id="UP000008332">
    <property type="component" value="Chromosome"/>
</dbReference>
<dbReference type="InterPro" id="IPR013783">
    <property type="entry name" value="Ig-like_fold"/>
</dbReference>
<evidence type="ECO:0000256" key="4">
    <source>
        <dbReference type="ARBA" id="ARBA00015376"/>
    </source>
</evidence>
<dbReference type="InterPro" id="IPR014718">
    <property type="entry name" value="GH-type_carb-bd"/>
</dbReference>
<feature type="domain" description="Glucan biosynthesis periplasmic MdoG C-terminal" evidence="8">
    <location>
        <begin position="41"/>
        <end position="517"/>
    </location>
</feature>
<dbReference type="AlphaFoldDB" id="Q21UQ6"/>
<dbReference type="SUPFAM" id="SSF74650">
    <property type="entry name" value="Galactose mutarotase-like"/>
    <property type="match status" value="1"/>
</dbReference>